<protein>
    <submittedName>
        <fullName evidence="1">Uncharacterized protein</fullName>
    </submittedName>
</protein>
<proteinExistence type="predicted"/>
<accession>A0ACB8B0Y1</accession>
<reference evidence="1" key="1">
    <citation type="journal article" date="2021" name="New Phytol.">
        <title>Evolutionary innovations through gain and loss of genes in the ectomycorrhizal Boletales.</title>
        <authorList>
            <person name="Wu G."/>
            <person name="Miyauchi S."/>
            <person name="Morin E."/>
            <person name="Kuo A."/>
            <person name="Drula E."/>
            <person name="Varga T."/>
            <person name="Kohler A."/>
            <person name="Feng B."/>
            <person name="Cao Y."/>
            <person name="Lipzen A."/>
            <person name="Daum C."/>
            <person name="Hundley H."/>
            <person name="Pangilinan J."/>
            <person name="Johnson J."/>
            <person name="Barry K."/>
            <person name="LaButti K."/>
            <person name="Ng V."/>
            <person name="Ahrendt S."/>
            <person name="Min B."/>
            <person name="Choi I.G."/>
            <person name="Park H."/>
            <person name="Plett J.M."/>
            <person name="Magnuson J."/>
            <person name="Spatafora J.W."/>
            <person name="Nagy L.G."/>
            <person name="Henrissat B."/>
            <person name="Grigoriev I.V."/>
            <person name="Yang Z.L."/>
            <person name="Xu J."/>
            <person name="Martin F.M."/>
        </authorList>
    </citation>
    <scope>NUCLEOTIDE SEQUENCE</scope>
    <source>
        <strain evidence="1">KUC20120723A-06</strain>
    </source>
</reference>
<sequence>MFRGSVQPSIISLFSSTNSNPLNLFSTQVDGGLPSDSFIHFLDDSTSLPTPASPATLISAPTLSDDANELKVGHTLLQSVLHIQSPTLRTTFIRCPPSSSSSDLGLKHKWLHLQIRNLGREWSFEVGLVDQAGRCGTVRCSTFQKEPRLIFTPSSPPILHLPLAFPLPSTRPLTAWSTITLNLASLIPHFSSHALTVSSEDDIEDQVPSASNLKAPSGQYSHVSYVKVYATCRLRRIWFSDSGPGQRVPWEFELYGD</sequence>
<organism evidence="1 2">
    <name type="scientific">Leucogyrophana mollusca</name>
    <dbReference type="NCBI Taxonomy" id="85980"/>
    <lineage>
        <taxon>Eukaryota</taxon>
        <taxon>Fungi</taxon>
        <taxon>Dikarya</taxon>
        <taxon>Basidiomycota</taxon>
        <taxon>Agaricomycotina</taxon>
        <taxon>Agaricomycetes</taxon>
        <taxon>Agaricomycetidae</taxon>
        <taxon>Boletales</taxon>
        <taxon>Boletales incertae sedis</taxon>
        <taxon>Leucogyrophana</taxon>
    </lineage>
</organism>
<evidence type="ECO:0000313" key="2">
    <source>
        <dbReference type="Proteomes" id="UP000790709"/>
    </source>
</evidence>
<evidence type="ECO:0000313" key="1">
    <source>
        <dbReference type="EMBL" id="KAH7919410.1"/>
    </source>
</evidence>
<comment type="caution">
    <text evidence="1">The sequence shown here is derived from an EMBL/GenBank/DDBJ whole genome shotgun (WGS) entry which is preliminary data.</text>
</comment>
<gene>
    <name evidence="1" type="ORF">BV22DRAFT_1023046</name>
</gene>
<dbReference type="EMBL" id="MU266663">
    <property type="protein sequence ID" value="KAH7919410.1"/>
    <property type="molecule type" value="Genomic_DNA"/>
</dbReference>
<name>A0ACB8B0Y1_9AGAM</name>
<dbReference type="Proteomes" id="UP000790709">
    <property type="component" value="Unassembled WGS sequence"/>
</dbReference>
<keyword evidence="2" id="KW-1185">Reference proteome</keyword>